<dbReference type="PANTHER" id="PTHR46235">
    <property type="entry name" value="PHD FINGER-CONTAINING PROTEIN DDB_G0268158"/>
    <property type="match status" value="1"/>
</dbReference>
<dbReference type="AlphaFoldDB" id="A0A811RIM5"/>
<dbReference type="Proteomes" id="UP000604825">
    <property type="component" value="Unassembled WGS sequence"/>
</dbReference>
<dbReference type="OrthoDB" id="21264at2759"/>
<reference evidence="2" key="1">
    <citation type="submission" date="2020-10" db="EMBL/GenBank/DDBJ databases">
        <authorList>
            <person name="Han B."/>
            <person name="Lu T."/>
            <person name="Zhao Q."/>
            <person name="Huang X."/>
            <person name="Zhao Y."/>
        </authorList>
    </citation>
    <scope>NUCLEOTIDE SEQUENCE</scope>
</reference>
<protein>
    <recommendedName>
        <fullName evidence="1">Histone-lysine N-methyltransferase NSD-like PHD zinc finger domain-containing protein</fullName>
    </recommendedName>
</protein>
<name>A0A811RIM5_9POAL</name>
<accession>A0A811RIM5</accession>
<keyword evidence="3" id="KW-1185">Reference proteome</keyword>
<organism evidence="2 3">
    <name type="scientific">Miscanthus lutarioriparius</name>
    <dbReference type="NCBI Taxonomy" id="422564"/>
    <lineage>
        <taxon>Eukaryota</taxon>
        <taxon>Viridiplantae</taxon>
        <taxon>Streptophyta</taxon>
        <taxon>Embryophyta</taxon>
        <taxon>Tracheophyta</taxon>
        <taxon>Spermatophyta</taxon>
        <taxon>Magnoliopsida</taxon>
        <taxon>Liliopsida</taxon>
        <taxon>Poales</taxon>
        <taxon>Poaceae</taxon>
        <taxon>PACMAD clade</taxon>
        <taxon>Panicoideae</taxon>
        <taxon>Andropogonodae</taxon>
        <taxon>Andropogoneae</taxon>
        <taxon>Saccharinae</taxon>
        <taxon>Miscanthus</taxon>
    </lineage>
</organism>
<evidence type="ECO:0000313" key="2">
    <source>
        <dbReference type="EMBL" id="CAD6270249.1"/>
    </source>
</evidence>
<dbReference type="Pfam" id="PF22908">
    <property type="entry name" value="PHD_NSD"/>
    <property type="match status" value="1"/>
</dbReference>
<comment type="caution">
    <text evidence="2">The sequence shown here is derived from an EMBL/GenBank/DDBJ whole genome shotgun (WGS) entry which is preliminary data.</text>
</comment>
<dbReference type="Gene3D" id="3.30.40.10">
    <property type="entry name" value="Zinc/RING finger domain, C3HC4 (zinc finger)"/>
    <property type="match status" value="2"/>
</dbReference>
<dbReference type="InterPro" id="IPR055198">
    <property type="entry name" value="NSD_PHD"/>
</dbReference>
<proteinExistence type="predicted"/>
<dbReference type="EMBL" id="CAJGYO010000015">
    <property type="protein sequence ID" value="CAD6270249.1"/>
    <property type="molecule type" value="Genomic_DNA"/>
</dbReference>
<evidence type="ECO:0000259" key="1">
    <source>
        <dbReference type="Pfam" id="PF22908"/>
    </source>
</evidence>
<dbReference type="PANTHER" id="PTHR46235:SF2">
    <property type="entry name" value="GLYCOPROTEIN FAMILY PROTEIN, PUTATIVE, EXPRESSED-RELATED"/>
    <property type="match status" value="1"/>
</dbReference>
<evidence type="ECO:0000313" key="3">
    <source>
        <dbReference type="Proteomes" id="UP000604825"/>
    </source>
</evidence>
<gene>
    <name evidence="2" type="ORF">NCGR_LOCUS53541</name>
</gene>
<sequence length="390" mass="43556">MLIPSLWYGVLRHGWGFRLGLSPSAGYFDGRGQHIGVLIGPSVALAVERSSRQQACLPDCWTVSAMNQVESSVSEFLTPRSARDVKRKSKKRRKAQPDDGDDVCAICDDGGYVTCCDGGCLRSFHLTEEHGEGSKCPSLEINSEEAKMIIDKKDFICKNCKYKKHQCSSCGLLGSSDLSSGAEVFQCKDYTCGHFYHPNCVSKMLYPDDKLRACHFEQYVAAGLKFLCHVHKCSVCHGAEKRDDKNMQFAVCRLCPITYHRKCLPSDIPFEAKEGPNGYIFQRAWDGILRDRILIYCMKHEIVKELEIPRRKLIIFPDDKNLCVPKGPESAPMEQDTLAEEELLDHPSSEPSQSLPSAAAQNQCFCSNPMDSFAPKSLFPHPYPDQAGIA</sequence>
<dbReference type="InterPro" id="IPR013083">
    <property type="entry name" value="Znf_RING/FYVE/PHD"/>
</dbReference>
<feature type="domain" description="Histone-lysine N-methyltransferase NSD-like PHD zinc finger" evidence="1">
    <location>
        <begin position="163"/>
        <end position="231"/>
    </location>
</feature>